<feature type="domain" description="Zn(2)-C6 fungal-type" evidence="4">
    <location>
        <begin position="46"/>
        <end position="76"/>
    </location>
</feature>
<reference evidence="5" key="1">
    <citation type="submission" date="2023-11" db="EMBL/GenBank/DDBJ databases">
        <authorList>
            <person name="Alioto T."/>
            <person name="Alioto T."/>
            <person name="Gomez Garrido J."/>
        </authorList>
    </citation>
    <scope>NUCLEOTIDE SEQUENCE</scope>
</reference>
<dbReference type="GO" id="GO:0000981">
    <property type="term" value="F:DNA-binding transcription factor activity, RNA polymerase II-specific"/>
    <property type="evidence" value="ECO:0007669"/>
    <property type="project" value="InterPro"/>
</dbReference>
<dbReference type="SUPFAM" id="SSF57701">
    <property type="entry name" value="Zn2/Cys6 DNA-binding domain"/>
    <property type="match status" value="1"/>
</dbReference>
<protein>
    <submittedName>
        <fullName evidence="5">Quinic acid utilization activator</fullName>
    </submittedName>
</protein>
<feature type="compositionally biased region" description="Polar residues" evidence="3">
    <location>
        <begin position="8"/>
        <end position="22"/>
    </location>
</feature>
<evidence type="ECO:0000256" key="3">
    <source>
        <dbReference type="SAM" id="MobiDB-lite"/>
    </source>
</evidence>
<keyword evidence="1" id="KW-0479">Metal-binding</keyword>
<dbReference type="AlphaFoldDB" id="A0AAI8Z108"/>
<dbReference type="Pfam" id="PF04082">
    <property type="entry name" value="Fungal_trans"/>
    <property type="match status" value="1"/>
</dbReference>
<dbReference type="EMBL" id="CAVMBE010000037">
    <property type="protein sequence ID" value="CAK4030509.1"/>
    <property type="molecule type" value="Genomic_DNA"/>
</dbReference>
<dbReference type="CDD" id="cd12148">
    <property type="entry name" value="fungal_TF_MHR"/>
    <property type="match status" value="1"/>
</dbReference>
<dbReference type="GO" id="GO:0045944">
    <property type="term" value="P:positive regulation of transcription by RNA polymerase II"/>
    <property type="evidence" value="ECO:0007669"/>
    <property type="project" value="TreeGrafter"/>
</dbReference>
<accession>A0AAI8Z108</accession>
<dbReference type="GO" id="GO:0003677">
    <property type="term" value="F:DNA binding"/>
    <property type="evidence" value="ECO:0007669"/>
    <property type="project" value="InterPro"/>
</dbReference>
<comment type="caution">
    <text evidence="5">The sequence shown here is derived from an EMBL/GenBank/DDBJ whole genome shotgun (WGS) entry which is preliminary data.</text>
</comment>
<keyword evidence="2" id="KW-0539">Nucleus</keyword>
<gene>
    <name evidence="5" type="ORF">LECACI_7A005667</name>
</gene>
<sequence length="676" mass="73610">MNHPPRTTPSSAGDQDNNSSGGKRTLDSTGSSKKSDRSKRFRVSRACDQCRAGRERCDGAQPSCQTCETQDRPCTYHEPPKKRGIQPNYIRTLELTLAWLFKTLPEGEKRLSELLPSPDDSAHRLIAFKDVADAEALHQLWRNGIVCRQIDQLLSGAEIETPTLRAEDSGRPGTQNGVAYQSPPLSAQSESGVPRYEAGEVRNHALVIEQSAGDIYREAHPGSGLLKLPENAWALLEEYFAFTHTWLPITEKHDILRLMYTYPEHGLLRESAQGSEHAELWSIMAYATSRAQKDQSSSAFHSCQDIAKSLIPRDQRAQLGHAKALLILSLISMSNEAWVAAWLTVGSAVRLLTHLFPGNAPSEPALAQSRAKHAYLAAYLLESVVASHTNALLHLRTSGVRDIGLLVEDGMEEWSPWHDPSAHAGPSATKSPARSISSFNELVRIALRSQNDLEDSSPRTGGPRELDVIVELLRNAASGKGRLHPSFVISKFRQSAGTNGSDSGRARAHDAETPALFHARTNSSQADFWANPNAGNSNPLLDQQYPFMTIPIEGSESLPGSTPAQQGSGTNMNTNMWAAGESTQLGLQNMPSFATENAGETAGPGADIFEELAMLERTESSQNPKFMQNLGFGPDLDLAEFFGADYQPSDPLLAYMQPNSFGDISQSHGGANKDAG</sequence>
<feature type="region of interest" description="Disordered" evidence="3">
    <location>
        <begin position="1"/>
        <end position="42"/>
    </location>
</feature>
<evidence type="ECO:0000256" key="1">
    <source>
        <dbReference type="ARBA" id="ARBA00022723"/>
    </source>
</evidence>
<dbReference type="InterPro" id="IPR036864">
    <property type="entry name" value="Zn2-C6_fun-type_DNA-bd_sf"/>
</dbReference>
<dbReference type="GO" id="GO:0006351">
    <property type="term" value="P:DNA-templated transcription"/>
    <property type="evidence" value="ECO:0007669"/>
    <property type="project" value="InterPro"/>
</dbReference>
<dbReference type="PROSITE" id="PS00463">
    <property type="entry name" value="ZN2_CY6_FUNGAL_1"/>
    <property type="match status" value="1"/>
</dbReference>
<dbReference type="PROSITE" id="PS50048">
    <property type="entry name" value="ZN2_CY6_FUNGAL_2"/>
    <property type="match status" value="1"/>
</dbReference>
<dbReference type="Proteomes" id="UP001296104">
    <property type="component" value="Unassembled WGS sequence"/>
</dbReference>
<evidence type="ECO:0000259" key="4">
    <source>
        <dbReference type="PROSITE" id="PS50048"/>
    </source>
</evidence>
<feature type="compositionally biased region" description="Polar residues" evidence="3">
    <location>
        <begin position="172"/>
        <end position="191"/>
    </location>
</feature>
<dbReference type="CDD" id="cd00067">
    <property type="entry name" value="GAL4"/>
    <property type="match status" value="1"/>
</dbReference>
<dbReference type="PANTHER" id="PTHR47655:SF2">
    <property type="entry name" value="QUINIC ACID UTILIZATION ACTIVATOR"/>
    <property type="match status" value="1"/>
</dbReference>
<evidence type="ECO:0000313" key="6">
    <source>
        <dbReference type="Proteomes" id="UP001296104"/>
    </source>
</evidence>
<dbReference type="InterPro" id="IPR001138">
    <property type="entry name" value="Zn2Cys6_DnaBD"/>
</dbReference>
<proteinExistence type="predicted"/>
<dbReference type="SMART" id="SM00066">
    <property type="entry name" value="GAL4"/>
    <property type="match status" value="1"/>
</dbReference>
<dbReference type="InterPro" id="IPR052783">
    <property type="entry name" value="Metabolic/Drug-Res_Regulator"/>
</dbReference>
<organism evidence="5 6">
    <name type="scientific">Lecanosticta acicola</name>
    <dbReference type="NCBI Taxonomy" id="111012"/>
    <lineage>
        <taxon>Eukaryota</taxon>
        <taxon>Fungi</taxon>
        <taxon>Dikarya</taxon>
        <taxon>Ascomycota</taxon>
        <taxon>Pezizomycotina</taxon>
        <taxon>Dothideomycetes</taxon>
        <taxon>Dothideomycetidae</taxon>
        <taxon>Mycosphaerellales</taxon>
        <taxon>Mycosphaerellaceae</taxon>
        <taxon>Lecanosticta</taxon>
    </lineage>
</organism>
<dbReference type="Gene3D" id="4.10.240.10">
    <property type="entry name" value="Zn(2)-C6 fungal-type DNA-binding domain"/>
    <property type="match status" value="1"/>
</dbReference>
<dbReference type="GO" id="GO:0008270">
    <property type="term" value="F:zinc ion binding"/>
    <property type="evidence" value="ECO:0007669"/>
    <property type="project" value="InterPro"/>
</dbReference>
<feature type="region of interest" description="Disordered" evidence="3">
    <location>
        <begin position="161"/>
        <end position="194"/>
    </location>
</feature>
<evidence type="ECO:0000313" key="5">
    <source>
        <dbReference type="EMBL" id="CAK4030509.1"/>
    </source>
</evidence>
<keyword evidence="6" id="KW-1185">Reference proteome</keyword>
<name>A0AAI8Z108_9PEZI</name>
<dbReference type="PANTHER" id="PTHR47655">
    <property type="entry name" value="QUINIC ACID UTILIZATION ACTIVATOR"/>
    <property type="match status" value="1"/>
</dbReference>
<evidence type="ECO:0000256" key="2">
    <source>
        <dbReference type="ARBA" id="ARBA00023242"/>
    </source>
</evidence>
<dbReference type="InterPro" id="IPR007219">
    <property type="entry name" value="XnlR_reg_dom"/>
</dbReference>
<dbReference type="Pfam" id="PF00172">
    <property type="entry name" value="Zn_clus"/>
    <property type="match status" value="1"/>
</dbReference>